<evidence type="ECO:0000313" key="17">
    <source>
        <dbReference type="Proteomes" id="UP000317093"/>
    </source>
</evidence>
<dbReference type="SUPFAM" id="SSF50182">
    <property type="entry name" value="Sm-like ribonucleoproteins"/>
    <property type="match status" value="1"/>
</dbReference>
<dbReference type="InterPro" id="IPR010920">
    <property type="entry name" value="LSM_dom_sf"/>
</dbReference>
<keyword evidence="6 9" id="KW-0472">Membrane</keyword>
<gene>
    <name evidence="16" type="primary">mscK</name>
    <name evidence="16" type="ORF">Pan216_23470</name>
</gene>
<dbReference type="InterPro" id="IPR006685">
    <property type="entry name" value="MscS_channel_2nd"/>
</dbReference>
<evidence type="ECO:0000259" key="12">
    <source>
        <dbReference type="Pfam" id="PF12794"/>
    </source>
</evidence>
<dbReference type="Pfam" id="PF00924">
    <property type="entry name" value="MS_channel_2nd"/>
    <property type="match status" value="1"/>
</dbReference>
<feature type="domain" description="Mechanosensitive ion channel MscS" evidence="11">
    <location>
        <begin position="1014"/>
        <end position="1079"/>
    </location>
</feature>
<feature type="transmembrane region" description="Helical" evidence="9">
    <location>
        <begin position="719"/>
        <end position="737"/>
    </location>
</feature>
<feature type="domain" description="Mechanosensitive ion channel MscS C-terminal" evidence="14">
    <location>
        <begin position="1087"/>
        <end position="1170"/>
    </location>
</feature>
<feature type="transmembrane region" description="Helical" evidence="9">
    <location>
        <begin position="927"/>
        <end position="951"/>
    </location>
</feature>
<accession>A0A518B3E1</accession>
<feature type="transmembrane region" description="Helical" evidence="9">
    <location>
        <begin position="602"/>
        <end position="627"/>
    </location>
</feature>
<evidence type="ECO:0000256" key="7">
    <source>
        <dbReference type="SAM" id="Coils"/>
    </source>
</evidence>
<feature type="chain" id="PRO_5022026388" evidence="10">
    <location>
        <begin position="28"/>
        <end position="1215"/>
    </location>
</feature>
<feature type="region of interest" description="Disordered" evidence="8">
    <location>
        <begin position="1190"/>
        <end position="1215"/>
    </location>
</feature>
<feature type="coiled-coil region" evidence="7">
    <location>
        <begin position="281"/>
        <end position="327"/>
    </location>
</feature>
<dbReference type="SUPFAM" id="SSF82689">
    <property type="entry name" value="Mechanosensitive channel protein MscS (YggB), C-terminal domain"/>
    <property type="match status" value="1"/>
</dbReference>
<evidence type="ECO:0000256" key="1">
    <source>
        <dbReference type="ARBA" id="ARBA00004651"/>
    </source>
</evidence>
<keyword evidence="4 9" id="KW-0812">Transmembrane</keyword>
<dbReference type="InterPro" id="IPR052702">
    <property type="entry name" value="MscS-like_channel"/>
</dbReference>
<feature type="domain" description="Mechanosensitive ion channel inner membrane" evidence="12">
    <location>
        <begin position="566"/>
        <end position="909"/>
    </location>
</feature>
<feature type="transmembrane region" description="Helical" evidence="9">
    <location>
        <begin position="799"/>
        <end position="818"/>
    </location>
</feature>
<reference evidence="16 17" key="1">
    <citation type="submission" date="2019-02" db="EMBL/GenBank/DDBJ databases">
        <title>Deep-cultivation of Planctomycetes and their phenomic and genomic characterization uncovers novel biology.</title>
        <authorList>
            <person name="Wiegand S."/>
            <person name="Jogler M."/>
            <person name="Boedeker C."/>
            <person name="Pinto D."/>
            <person name="Vollmers J."/>
            <person name="Rivas-Marin E."/>
            <person name="Kohn T."/>
            <person name="Peeters S.H."/>
            <person name="Heuer A."/>
            <person name="Rast P."/>
            <person name="Oberbeckmann S."/>
            <person name="Bunk B."/>
            <person name="Jeske O."/>
            <person name="Meyerdierks A."/>
            <person name="Storesund J.E."/>
            <person name="Kallscheuer N."/>
            <person name="Luecker S."/>
            <person name="Lage O.M."/>
            <person name="Pohl T."/>
            <person name="Merkel B.J."/>
            <person name="Hornburger P."/>
            <person name="Mueller R.-W."/>
            <person name="Bruemmer F."/>
            <person name="Labrenz M."/>
            <person name="Spormann A.M."/>
            <person name="Op den Camp H."/>
            <person name="Overmann J."/>
            <person name="Amann R."/>
            <person name="Jetten M.S.M."/>
            <person name="Mascher T."/>
            <person name="Medema M.H."/>
            <person name="Devos D.P."/>
            <person name="Kaster A.-K."/>
            <person name="Ovreas L."/>
            <person name="Rohde M."/>
            <person name="Galperin M.Y."/>
            <person name="Jogler C."/>
        </authorList>
    </citation>
    <scope>NUCLEOTIDE SEQUENCE [LARGE SCALE GENOMIC DNA]</scope>
    <source>
        <strain evidence="16 17">Pan216</strain>
    </source>
</reference>
<dbReference type="Pfam" id="PF21082">
    <property type="entry name" value="MS_channel_3rd"/>
    <property type="match status" value="1"/>
</dbReference>
<feature type="domain" description="Mechanosensitive ion channel transmembrane helices 2/3" evidence="15">
    <location>
        <begin position="971"/>
        <end position="1012"/>
    </location>
</feature>
<feature type="transmembrane region" description="Helical" evidence="9">
    <location>
        <begin position="639"/>
        <end position="658"/>
    </location>
</feature>
<dbReference type="OrthoDB" id="9809206at2"/>
<dbReference type="KEGG" id="knv:Pan216_23470"/>
<dbReference type="PANTHER" id="PTHR30347:SF1">
    <property type="entry name" value="MECHANOSENSITIVE CHANNEL MSCK"/>
    <property type="match status" value="1"/>
</dbReference>
<organism evidence="16 17">
    <name type="scientific">Kolteria novifilia</name>
    <dbReference type="NCBI Taxonomy" id="2527975"/>
    <lineage>
        <taxon>Bacteria</taxon>
        <taxon>Pseudomonadati</taxon>
        <taxon>Planctomycetota</taxon>
        <taxon>Planctomycetia</taxon>
        <taxon>Kolteriales</taxon>
        <taxon>Kolteriaceae</taxon>
        <taxon>Kolteria</taxon>
    </lineage>
</organism>
<evidence type="ECO:0000259" key="13">
    <source>
        <dbReference type="Pfam" id="PF12795"/>
    </source>
</evidence>
<dbReference type="InterPro" id="IPR011066">
    <property type="entry name" value="MscS_channel_C_sf"/>
</dbReference>
<dbReference type="GO" id="GO:0005886">
    <property type="term" value="C:plasma membrane"/>
    <property type="evidence" value="ECO:0007669"/>
    <property type="project" value="UniProtKB-SubCell"/>
</dbReference>
<protein>
    <submittedName>
        <fullName evidence="16">Mechanosensitive channel MscK</fullName>
    </submittedName>
</protein>
<dbReference type="Pfam" id="PF12795">
    <property type="entry name" value="MscS_porin"/>
    <property type="match status" value="1"/>
</dbReference>
<evidence type="ECO:0000256" key="3">
    <source>
        <dbReference type="ARBA" id="ARBA00022475"/>
    </source>
</evidence>
<dbReference type="Pfam" id="PF21088">
    <property type="entry name" value="MS_channel_1st"/>
    <property type="match status" value="1"/>
</dbReference>
<dbReference type="SUPFAM" id="SSF82861">
    <property type="entry name" value="Mechanosensitive channel protein MscS (YggB), transmembrane region"/>
    <property type="match status" value="1"/>
</dbReference>
<dbReference type="InterPro" id="IPR011014">
    <property type="entry name" value="MscS_channel_TM-2"/>
</dbReference>
<dbReference type="PANTHER" id="PTHR30347">
    <property type="entry name" value="POTASSIUM CHANNEL RELATED"/>
    <property type="match status" value="1"/>
</dbReference>
<evidence type="ECO:0000313" key="16">
    <source>
        <dbReference type="EMBL" id="QDU61487.1"/>
    </source>
</evidence>
<comment type="subcellular location">
    <subcellularLocation>
        <location evidence="1">Cell membrane</location>
        <topology evidence="1">Multi-pass membrane protein</topology>
    </subcellularLocation>
</comment>
<feature type="compositionally biased region" description="Basic and acidic residues" evidence="8">
    <location>
        <begin position="63"/>
        <end position="76"/>
    </location>
</feature>
<dbReference type="EMBL" id="CP036279">
    <property type="protein sequence ID" value="QDU61487.1"/>
    <property type="molecule type" value="Genomic_DNA"/>
</dbReference>
<dbReference type="InterPro" id="IPR025692">
    <property type="entry name" value="MscS_IM_dom1"/>
</dbReference>
<evidence type="ECO:0000256" key="5">
    <source>
        <dbReference type="ARBA" id="ARBA00022989"/>
    </source>
</evidence>
<evidence type="ECO:0000256" key="4">
    <source>
        <dbReference type="ARBA" id="ARBA00022692"/>
    </source>
</evidence>
<feature type="region of interest" description="Disordered" evidence="8">
    <location>
        <begin position="25"/>
        <end position="92"/>
    </location>
</feature>
<comment type="similarity">
    <text evidence="2">Belongs to the MscS (TC 1.A.23) family.</text>
</comment>
<evidence type="ECO:0000256" key="2">
    <source>
        <dbReference type="ARBA" id="ARBA00008017"/>
    </source>
</evidence>
<feature type="domain" description="Mechanosensitive ion channel MscS porin" evidence="13">
    <location>
        <begin position="99"/>
        <end position="326"/>
    </location>
</feature>
<feature type="transmembrane region" description="Helical" evidence="9">
    <location>
        <begin position="999"/>
        <end position="1026"/>
    </location>
</feature>
<keyword evidence="10" id="KW-0732">Signal</keyword>
<feature type="transmembrane region" description="Helical" evidence="9">
    <location>
        <begin position="688"/>
        <end position="707"/>
    </location>
</feature>
<keyword evidence="7" id="KW-0175">Coiled coil</keyword>
<evidence type="ECO:0000259" key="14">
    <source>
        <dbReference type="Pfam" id="PF21082"/>
    </source>
</evidence>
<feature type="transmembrane region" description="Helical" evidence="9">
    <location>
        <begin position="884"/>
        <end position="907"/>
    </location>
</feature>
<feature type="coiled-coil region" evidence="7">
    <location>
        <begin position="92"/>
        <end position="137"/>
    </location>
</feature>
<feature type="signal peptide" evidence="10">
    <location>
        <begin position="1"/>
        <end position="27"/>
    </location>
</feature>
<keyword evidence="17" id="KW-1185">Reference proteome</keyword>
<keyword evidence="3" id="KW-1003">Cell membrane</keyword>
<proteinExistence type="inferred from homology"/>
<dbReference type="Proteomes" id="UP000317093">
    <property type="component" value="Chromosome"/>
</dbReference>
<dbReference type="AlphaFoldDB" id="A0A518B3E1"/>
<dbReference type="InterPro" id="IPR049142">
    <property type="entry name" value="MS_channel_1st"/>
</dbReference>
<keyword evidence="5 9" id="KW-1133">Transmembrane helix</keyword>
<evidence type="ECO:0000256" key="10">
    <source>
        <dbReference type="SAM" id="SignalP"/>
    </source>
</evidence>
<feature type="transmembrane region" description="Helical" evidence="9">
    <location>
        <begin position="768"/>
        <end position="787"/>
    </location>
</feature>
<dbReference type="GO" id="GO:0008381">
    <property type="term" value="F:mechanosensitive monoatomic ion channel activity"/>
    <property type="evidence" value="ECO:0007669"/>
    <property type="project" value="UniProtKB-ARBA"/>
</dbReference>
<dbReference type="Gene3D" id="3.30.70.100">
    <property type="match status" value="1"/>
</dbReference>
<feature type="transmembrane region" description="Helical" evidence="9">
    <location>
        <begin position="562"/>
        <end position="581"/>
    </location>
</feature>
<dbReference type="Pfam" id="PF12794">
    <property type="entry name" value="MscS_TM"/>
    <property type="match status" value="1"/>
</dbReference>
<evidence type="ECO:0000259" key="11">
    <source>
        <dbReference type="Pfam" id="PF00924"/>
    </source>
</evidence>
<evidence type="ECO:0000259" key="15">
    <source>
        <dbReference type="Pfam" id="PF21088"/>
    </source>
</evidence>
<name>A0A518B3E1_9BACT</name>
<dbReference type="Gene3D" id="1.10.287.1260">
    <property type="match status" value="1"/>
</dbReference>
<dbReference type="InterPro" id="IPR049278">
    <property type="entry name" value="MS_channel_C"/>
</dbReference>
<feature type="transmembrane region" description="Helical" evidence="9">
    <location>
        <begin position="972"/>
        <end position="993"/>
    </location>
</feature>
<evidence type="ECO:0000256" key="9">
    <source>
        <dbReference type="SAM" id="Phobius"/>
    </source>
</evidence>
<dbReference type="InterPro" id="IPR024393">
    <property type="entry name" value="MscS_porin"/>
</dbReference>
<evidence type="ECO:0000256" key="8">
    <source>
        <dbReference type="SAM" id="MobiDB-lite"/>
    </source>
</evidence>
<dbReference type="Gene3D" id="2.30.30.60">
    <property type="match status" value="1"/>
</dbReference>
<feature type="coiled-coil region" evidence="7">
    <location>
        <begin position="173"/>
        <end position="200"/>
    </location>
</feature>
<dbReference type="RefSeq" id="WP_145258073.1">
    <property type="nucleotide sequence ID" value="NZ_CP036279.1"/>
</dbReference>
<evidence type="ECO:0000256" key="6">
    <source>
        <dbReference type="ARBA" id="ARBA00023136"/>
    </source>
</evidence>
<sequence precursor="true">MNRQLCRLALLLIAGWIAVGTTTSLHAQESKRSEPTPTSGIPQPDAADDPTADQPAADELPEEEAKKEKEAKEQKPDPGSTPTEPFAPRLTIEMVEKRIKEVEESKELKDEQKKELIDLYQKTVEQLQNCQKESEREAHFLSLMNEASSPEELKKELGQPMPLLEEISPDTSLTELQKRLDKTEKELNAAREMAEQLESEPSRRAVRRLEIPKTLAADAEAMEKARKQLEANADSTEPLEVKKAKQAFFESQLMLLKVRDQSLKCELGTYEHTGELTSLRRDQAVRKVSHLSKEVKLLQEAVLKRRQKEAKKQAAEAKEAARKAMVTDNTELQKLALDNAELAEQRTGEKGLGVAIKKASETEQAIRAKIQTLSGDRGRLVDQVEGAGRLTHAIGLLLRKQRDALPDIGRHLSNLADRRTQITEVMLKLDEFREKRSELATLSPHIQGVLNDLPANMPLTEREEISREARRLLESQRKFLDELIGDYDTYFTTLVELDTAERALVEETQTSDEFISRHILWIRSTAPLGLSDFPDSWDALSWLVSPKSWLHLFHLFANEIRVHAVLAGVAMILFLVLLAVQRRLRVRLKTIGKRVSKSYVDTYSLTGEALVLTALMAVLWPGLMWIVGWTIQNFPDARIFSKTVGESLCMVAFFFLAFELVRQVWRPHGLAEVHFRWRASSVAGVRRSLHWLMVYELPLIFIVSATEVENWSNEDGQQALGRIAFILGLAGISVFMIRNTRPRVGVFAEWVSRYPDGFLARYDKPVRYSLVCLPLVPAVLSVIGYHYTALQLERKLEITIALFLVIALVYALCLRWLLVARGKLARKLAEERRAEEAALAAATGESSDPSVQPQLQQNVIQVTEEREVDLSQVDVQTRQLLRGLTGLAITLAMWGVWMDMLPALGVLDPWSLMATSAEGDNAVELTVGHFILGGLILLMTVIASKNVPGLLEITILKHLPVDAGGRYAITTIVRYVITLVGAILALAVIGIRWSNVQWLAAAVTVGLGFGLQEIFANFVSGLILLLERPIRVGDIVTVDDVSGVVSRIRIRATTITDWDRKEFIVPNKEFITGRLMNWTLTNTINRIVINVGVAYGSDMTLARDTLLKVANDHPSIMDDPKPLATFEGFGDSTLNLVLRCYLKEFDNRLETIHELHRDIDLAYRAANIEIAFPQQDLHIRSFEDSLDIHRGNSGNARPVDGHHRESAASSHPSEN</sequence>
<dbReference type="InterPro" id="IPR023408">
    <property type="entry name" value="MscS_beta-dom_sf"/>
</dbReference>